<dbReference type="EMBL" id="QWDC01000001">
    <property type="protein sequence ID" value="RFZ94455.1"/>
    <property type="molecule type" value="Genomic_DNA"/>
</dbReference>
<reference evidence="1 2" key="1">
    <citation type="submission" date="2018-08" db="EMBL/GenBank/DDBJ databases">
        <title>Mucilaginibacter sp. MYSH2.</title>
        <authorList>
            <person name="Seo T."/>
        </authorList>
    </citation>
    <scope>NUCLEOTIDE SEQUENCE [LARGE SCALE GENOMIC DNA]</scope>
    <source>
        <strain evidence="1 2">MYSH2</strain>
    </source>
</reference>
<name>A0A372NWG3_9SPHI</name>
<gene>
    <name evidence="1" type="ORF">D0C36_02580</name>
</gene>
<dbReference type="InterPro" id="IPR019587">
    <property type="entry name" value="Polyketide_cyclase/dehydratase"/>
</dbReference>
<dbReference type="InterPro" id="IPR023393">
    <property type="entry name" value="START-like_dom_sf"/>
</dbReference>
<dbReference type="Gene3D" id="3.30.530.20">
    <property type="match status" value="1"/>
</dbReference>
<proteinExistence type="predicted"/>
<dbReference type="SUPFAM" id="SSF55961">
    <property type="entry name" value="Bet v1-like"/>
    <property type="match status" value="1"/>
</dbReference>
<keyword evidence="2" id="KW-1185">Reference proteome</keyword>
<evidence type="ECO:0000313" key="2">
    <source>
        <dbReference type="Proteomes" id="UP000264217"/>
    </source>
</evidence>
<organism evidence="1 2">
    <name type="scientific">Mucilaginibacter conchicola</name>
    <dbReference type="NCBI Taxonomy" id="2303333"/>
    <lineage>
        <taxon>Bacteria</taxon>
        <taxon>Pseudomonadati</taxon>
        <taxon>Bacteroidota</taxon>
        <taxon>Sphingobacteriia</taxon>
        <taxon>Sphingobacteriales</taxon>
        <taxon>Sphingobacteriaceae</taxon>
        <taxon>Mucilaginibacter</taxon>
    </lineage>
</organism>
<dbReference type="Proteomes" id="UP000264217">
    <property type="component" value="Unassembled WGS sequence"/>
</dbReference>
<dbReference type="Pfam" id="PF10604">
    <property type="entry name" value="Polyketide_cyc2"/>
    <property type="match status" value="1"/>
</dbReference>
<sequence>MDAIKFSEKIIINQPAQLIFDYTQDYGNRLKWDTFLKQADLINGATEAGKGARAWCVAHNGLGMGTEYVTFNPPKVTAVKMTRGPYMFSSFLGSWNFKELAPAQTEVMFIYSFQLRFPFNLLKGYVTRNLQKNVRQRLADLKNCVEALP</sequence>
<protein>
    <submittedName>
        <fullName evidence="1">SRPBCC family protein</fullName>
    </submittedName>
</protein>
<evidence type="ECO:0000313" key="1">
    <source>
        <dbReference type="EMBL" id="RFZ94455.1"/>
    </source>
</evidence>
<dbReference type="RefSeq" id="WP_117390018.1">
    <property type="nucleotide sequence ID" value="NZ_QWDC01000001.1"/>
</dbReference>
<comment type="caution">
    <text evidence="1">The sequence shown here is derived from an EMBL/GenBank/DDBJ whole genome shotgun (WGS) entry which is preliminary data.</text>
</comment>
<dbReference type="AlphaFoldDB" id="A0A372NWG3"/>
<dbReference type="OrthoDB" id="197829at2"/>
<accession>A0A372NWG3</accession>